<dbReference type="Proteomes" id="UP001168823">
    <property type="component" value="Unassembled WGS sequence"/>
</dbReference>
<keyword evidence="2" id="KW-1185">Reference proteome</keyword>
<gene>
    <name evidence="1" type="ORF">Q2100_28690</name>
</gene>
<name>A0ABT8UPM6_9MYCO</name>
<proteinExistence type="predicted"/>
<comment type="caution">
    <text evidence="1">The sequence shown here is derived from an EMBL/GenBank/DDBJ whole genome shotgun (WGS) entry which is preliminary data.</text>
</comment>
<evidence type="ECO:0008006" key="3">
    <source>
        <dbReference type="Google" id="ProtNLM"/>
    </source>
</evidence>
<sequence length="294" mass="32133">MVGYESRAVYASTILLGNCARIVAAPFETNKVLSYSANQKFFESHGTLLAYDHGYRKELLLAIEDALAEWKTIRGVVKDSFRICVDVSSMTRTRLADTMLAIYSDFEGAVEVDWIYAPAKYSRGLMDTGAVRFNDAIPGFEGWGDPGNVLHAIVGLGLEGELALGVLDDLEVTETITFEPFGFHIDYDRKIARRNENFVAGIPPVNRYQYDVTSPFASFLRLAAVVETLTPQGRVVLLPLGPKIFAVMCLLLGLGDQNNVTVWRLSADKGSGPIDRVAAGPLMGLTAARQEGTS</sequence>
<protein>
    <recommendedName>
        <fullName evidence="3">SMODS-associated and fused to various effectors domain-containing protein</fullName>
    </recommendedName>
</protein>
<dbReference type="EMBL" id="JAUMSQ010000377">
    <property type="protein sequence ID" value="MDO3639753.1"/>
    <property type="molecule type" value="Genomic_DNA"/>
</dbReference>
<evidence type="ECO:0000313" key="2">
    <source>
        <dbReference type="Proteomes" id="UP001168823"/>
    </source>
</evidence>
<reference evidence="1" key="1">
    <citation type="submission" date="2023-07" db="EMBL/GenBank/DDBJ databases">
        <title>Mycolicibacterium sp. nov., a novel bacterial species.</title>
        <authorList>
            <person name="Cao Y."/>
        </authorList>
    </citation>
    <scope>NUCLEOTIDE SEQUENCE</scope>
    <source>
        <strain evidence="1">KC 300</strain>
    </source>
</reference>
<organism evidence="1 2">
    <name type="scientific">Mycolicibacterium arseniciresistens</name>
    <dbReference type="NCBI Taxonomy" id="3062257"/>
    <lineage>
        <taxon>Bacteria</taxon>
        <taxon>Bacillati</taxon>
        <taxon>Actinomycetota</taxon>
        <taxon>Actinomycetes</taxon>
        <taxon>Mycobacteriales</taxon>
        <taxon>Mycobacteriaceae</taxon>
        <taxon>Mycolicibacterium</taxon>
    </lineage>
</organism>
<dbReference type="RefSeq" id="WP_302916764.1">
    <property type="nucleotide sequence ID" value="NZ_JAUMSQ010000377.1"/>
</dbReference>
<accession>A0ABT8UPM6</accession>
<evidence type="ECO:0000313" key="1">
    <source>
        <dbReference type="EMBL" id="MDO3639753.1"/>
    </source>
</evidence>